<sequence length="171" mass="18923">MSQYPSVTAEAANELARLAASAPTTTEEAAAQVQARKLEAQATARGDHIRAREGETLGQARDRHAREQRIAKAEADRIQIAQRVDDTYDRRSGINMAMQSEVVRYQAVPPVEQMIISVGGTQVPYKDALKYTRQGIFTEQQVFNAVLAEGRTFDPDFAVSRSIGEEIMGKR</sequence>
<gene>
    <name evidence="1" type="ORF">F9L04_14970</name>
</gene>
<dbReference type="RefSeq" id="WP_151663801.1">
    <property type="nucleotide sequence ID" value="NZ_CP103345.1"/>
</dbReference>
<proteinExistence type="predicted"/>
<dbReference type="Proteomes" id="UP000481876">
    <property type="component" value="Unassembled WGS sequence"/>
</dbReference>
<evidence type="ECO:0000313" key="2">
    <source>
        <dbReference type="Proteomes" id="UP000481876"/>
    </source>
</evidence>
<dbReference type="AlphaFoldDB" id="A0A6L3Z4G1"/>
<accession>A0A6L3Z4G1</accession>
<reference evidence="1 2" key="1">
    <citation type="submission" date="2019-09" db="EMBL/GenBank/DDBJ databases">
        <title>Taxonomic organization of the family Brucellaceae based on a phylogenomic approach.</title>
        <authorList>
            <person name="Leclercq S."/>
            <person name="Cloeckaert A."/>
            <person name="Zygmunt M.S."/>
        </authorList>
    </citation>
    <scope>NUCLEOTIDE SEQUENCE [LARGE SCALE GENOMIC DNA]</scope>
    <source>
        <strain evidence="1 2">LMG 3313</strain>
    </source>
</reference>
<organism evidence="1 2">
    <name type="scientific">Brucella anthropi</name>
    <name type="common">Ochrobactrum anthropi</name>
    <dbReference type="NCBI Taxonomy" id="529"/>
    <lineage>
        <taxon>Bacteria</taxon>
        <taxon>Pseudomonadati</taxon>
        <taxon>Pseudomonadota</taxon>
        <taxon>Alphaproteobacteria</taxon>
        <taxon>Hyphomicrobiales</taxon>
        <taxon>Brucellaceae</taxon>
        <taxon>Brucella/Ochrobactrum group</taxon>
        <taxon>Brucella</taxon>
    </lineage>
</organism>
<protein>
    <submittedName>
        <fullName evidence="1">Uncharacterized protein</fullName>
    </submittedName>
</protein>
<evidence type="ECO:0000313" key="1">
    <source>
        <dbReference type="EMBL" id="KAB2767623.1"/>
    </source>
</evidence>
<comment type="caution">
    <text evidence="1">The sequence shown here is derived from an EMBL/GenBank/DDBJ whole genome shotgun (WGS) entry which is preliminary data.</text>
</comment>
<dbReference type="EMBL" id="WBWS01000014">
    <property type="protein sequence ID" value="KAB2767623.1"/>
    <property type="molecule type" value="Genomic_DNA"/>
</dbReference>
<name>A0A6L3Z4G1_BRUAN</name>